<organism evidence="1 2">
    <name type="scientific">Buttiauxella izardii</name>
    <dbReference type="NCBI Taxonomy" id="82991"/>
    <lineage>
        <taxon>Bacteria</taxon>
        <taxon>Pseudomonadati</taxon>
        <taxon>Pseudomonadota</taxon>
        <taxon>Gammaproteobacteria</taxon>
        <taxon>Enterobacterales</taxon>
        <taxon>Enterobacteriaceae</taxon>
        <taxon>Buttiauxella</taxon>
    </lineage>
</organism>
<sequence>MIIRLMFFLVFIFRVGYGYAQPQDLTLSCSKDNNETVINEKLTLENVRLHLTNGKCIFKQEIEIGSDVLIIGAGEDKTFIVDGREDSNPDSLITNKNFDEAENLTIQNLSLQGNVAVLGFSEHVHLIELFGASNVDIHHVKLGGFRGDGIYLGFHGKHNKNISISDATFDGITKNNRNAISIIDGTNIKITSNQFYNTTRRDMPGAIDIEPNRNKEHVVKRITISNNIFSNIGGKAAVVVSIKSKLSSVISDIFIYGNRIQNTNRGIFIRSQAFDIRTLTGWHYDIHDNSITNYKISKIYLCNISGLSDGYAVVAFNSDNLCWLDFMRK</sequence>
<evidence type="ECO:0000313" key="2">
    <source>
        <dbReference type="Proteomes" id="UP000276295"/>
    </source>
</evidence>
<evidence type="ECO:0008006" key="3">
    <source>
        <dbReference type="Google" id="ProtNLM"/>
    </source>
</evidence>
<dbReference type="InterPro" id="IPR006626">
    <property type="entry name" value="PbH1"/>
</dbReference>
<dbReference type="SUPFAM" id="SSF51126">
    <property type="entry name" value="Pectin lyase-like"/>
    <property type="match status" value="1"/>
</dbReference>
<gene>
    <name evidence="1" type="ORF">D6029_07050</name>
</gene>
<proteinExistence type="predicted"/>
<accession>A0A3A5K1A6</accession>
<evidence type="ECO:0000313" key="1">
    <source>
        <dbReference type="EMBL" id="RJT25976.1"/>
    </source>
</evidence>
<dbReference type="Gene3D" id="2.160.20.10">
    <property type="entry name" value="Single-stranded right-handed beta-helix, Pectin lyase-like"/>
    <property type="match status" value="1"/>
</dbReference>
<comment type="caution">
    <text evidence="1">The sequence shown here is derived from an EMBL/GenBank/DDBJ whole genome shotgun (WGS) entry which is preliminary data.</text>
</comment>
<dbReference type="InterPro" id="IPR011050">
    <property type="entry name" value="Pectin_lyase_fold/virulence"/>
</dbReference>
<name>A0A3A5K1A6_9ENTR</name>
<dbReference type="InterPro" id="IPR012334">
    <property type="entry name" value="Pectin_lyas_fold"/>
</dbReference>
<dbReference type="RefSeq" id="WP_120064081.1">
    <property type="nucleotide sequence ID" value="NZ_QZWH01000011.1"/>
</dbReference>
<reference evidence="1 2" key="1">
    <citation type="submission" date="2018-09" db="EMBL/GenBank/DDBJ databases">
        <title>Draft genome sequence of Buttiauxella izardii CCUG 35510T.</title>
        <authorList>
            <person name="Salva-Serra F."/>
            <person name="Marathe N."/>
            <person name="Moore E."/>
            <person name="Stadler-Svensson L."/>
            <person name="Engstrom-Jakobsson H."/>
        </authorList>
    </citation>
    <scope>NUCLEOTIDE SEQUENCE [LARGE SCALE GENOMIC DNA]</scope>
    <source>
        <strain evidence="1 2">CCUG 35510</strain>
    </source>
</reference>
<dbReference type="EMBL" id="QZWH01000011">
    <property type="protein sequence ID" value="RJT25976.1"/>
    <property type="molecule type" value="Genomic_DNA"/>
</dbReference>
<protein>
    <recommendedName>
        <fullName evidence="3">Right-handed parallel beta-helix repeat-containing protein</fullName>
    </recommendedName>
</protein>
<dbReference type="SMART" id="SM00710">
    <property type="entry name" value="PbH1"/>
    <property type="match status" value="5"/>
</dbReference>
<keyword evidence="2" id="KW-1185">Reference proteome</keyword>
<dbReference type="Proteomes" id="UP000276295">
    <property type="component" value="Unassembled WGS sequence"/>
</dbReference>
<dbReference type="AlphaFoldDB" id="A0A3A5K1A6"/>
<dbReference type="OrthoDB" id="7551467at2"/>